<evidence type="ECO:0008006" key="4">
    <source>
        <dbReference type="Google" id="ProtNLM"/>
    </source>
</evidence>
<dbReference type="InterPro" id="IPR042856">
    <property type="entry name" value="RSP14"/>
</dbReference>
<dbReference type="InterPro" id="IPR011989">
    <property type="entry name" value="ARM-like"/>
</dbReference>
<accession>A0A3P8ZSD0</accession>
<dbReference type="SMART" id="SM00185">
    <property type="entry name" value="ARM"/>
    <property type="match status" value="4"/>
</dbReference>
<dbReference type="GeneID" id="105031470"/>
<protein>
    <recommendedName>
        <fullName evidence="4">Radial spoke head 14 homolog</fullName>
    </recommendedName>
</protein>
<dbReference type="PANTHER" id="PTHR15599:SF1">
    <property type="entry name" value="RADIAL SPOKE HEAD 14 HOMOLOG"/>
    <property type="match status" value="1"/>
</dbReference>
<evidence type="ECO:0000313" key="2">
    <source>
        <dbReference type="Ensembl" id="ENSELUP00000031541.3"/>
    </source>
</evidence>
<evidence type="ECO:0000313" key="3">
    <source>
        <dbReference type="Proteomes" id="UP000265140"/>
    </source>
</evidence>
<dbReference type="RefSeq" id="XP_010904221.1">
    <property type="nucleotide sequence ID" value="XM_010905919.2"/>
</dbReference>
<dbReference type="CTD" id="27156"/>
<reference evidence="2" key="3">
    <citation type="submission" date="2025-08" db="UniProtKB">
        <authorList>
            <consortium name="Ensembl"/>
        </authorList>
    </citation>
    <scope>IDENTIFICATION</scope>
</reference>
<reference evidence="3" key="1">
    <citation type="journal article" date="2014" name="PLoS ONE">
        <title>The genome and linkage map of the northern pike (Esox lucius): conserved synteny revealed between the salmonid sister group and the Neoteleostei.</title>
        <authorList>
            <person name="Rondeau E.B."/>
            <person name="Minkley D.R."/>
            <person name="Leong J.S."/>
            <person name="Messmer A.M."/>
            <person name="Jantzen J.R."/>
            <person name="von Schalburg K.R."/>
            <person name="Lemon C."/>
            <person name="Bird N.H."/>
            <person name="Koop B.F."/>
        </authorList>
    </citation>
    <scope>NUCLEOTIDE SEQUENCE</scope>
</reference>
<dbReference type="Proteomes" id="UP000265140">
    <property type="component" value="Chromosome 13"/>
</dbReference>
<reference evidence="2" key="2">
    <citation type="submission" date="2020-02" db="EMBL/GenBank/DDBJ databases">
        <title>Esox lucius (northern pike) genome, fEsoLuc1, primary haplotype.</title>
        <authorList>
            <person name="Myers G."/>
            <person name="Karagic N."/>
            <person name="Meyer A."/>
            <person name="Pippel M."/>
            <person name="Reichard M."/>
            <person name="Winkler S."/>
            <person name="Tracey A."/>
            <person name="Sims Y."/>
            <person name="Howe K."/>
            <person name="Rhie A."/>
            <person name="Formenti G."/>
            <person name="Durbin R."/>
            <person name="Fedrigo O."/>
            <person name="Jarvis E.D."/>
        </authorList>
    </citation>
    <scope>NUCLEOTIDE SEQUENCE [LARGE SCALE GENOMIC DNA]</scope>
</reference>
<dbReference type="InterPro" id="IPR000225">
    <property type="entry name" value="Armadillo"/>
</dbReference>
<dbReference type="PROSITE" id="PS50176">
    <property type="entry name" value="ARM_REPEAT"/>
    <property type="match status" value="1"/>
</dbReference>
<feature type="repeat" description="ARM" evidence="1">
    <location>
        <begin position="254"/>
        <end position="296"/>
    </location>
</feature>
<organism evidence="2 3">
    <name type="scientific">Esox lucius</name>
    <name type="common">Northern pike</name>
    <dbReference type="NCBI Taxonomy" id="8010"/>
    <lineage>
        <taxon>Eukaryota</taxon>
        <taxon>Metazoa</taxon>
        <taxon>Chordata</taxon>
        <taxon>Craniata</taxon>
        <taxon>Vertebrata</taxon>
        <taxon>Euteleostomi</taxon>
        <taxon>Actinopterygii</taxon>
        <taxon>Neopterygii</taxon>
        <taxon>Teleostei</taxon>
        <taxon>Protacanthopterygii</taxon>
        <taxon>Esociformes</taxon>
        <taxon>Esocidae</taxon>
        <taxon>Esox</taxon>
    </lineage>
</organism>
<dbReference type="AlphaFoldDB" id="A0A3P8ZSD0"/>
<sequence>MLNYTDIHIPIFNIPVIGTTISILSMASTRISEQLPPHIDSTQAPVAFGNRAIPRLSVELQDPELYMRQKALAALCDLVHDPERAYEAIHNGCLEKLKVLLQDNDSSVRIKTTEVLYLLAAHNVGREAFLQRDVVAPLSDLLDEPVDACRKIMHSVLKRVAEFPTGAAYIVTLGLVPRLVMKLPVEKDGIRALILATLSYCVRVDALPALDSDGVLMLRNQLSHPSADIRRAAASAMVGISVPLEGKHKVCDEGVLPVLVKLLSDWDAEVTASAAGTIMNTAIITEGKFQALEAGAVLPLLKLVESKDRAVCANSLRALTILAEVPCAREQLREHLPLLEARLNHPASIIHRAAATAIRVISWTP</sequence>
<dbReference type="PANTHER" id="PTHR15599">
    <property type="entry name" value="RTDR1"/>
    <property type="match status" value="1"/>
</dbReference>
<dbReference type="Ensembl" id="ENSELUT00000005515.3">
    <property type="protein sequence ID" value="ENSELUP00000031541.3"/>
    <property type="gene ID" value="ENSELUG00000009101.3"/>
</dbReference>
<reference evidence="2" key="4">
    <citation type="submission" date="2025-09" db="UniProtKB">
        <authorList>
            <consortium name="Ensembl"/>
        </authorList>
    </citation>
    <scope>IDENTIFICATION</scope>
</reference>
<gene>
    <name evidence="2" type="primary">RSPH14</name>
</gene>
<dbReference type="Pfam" id="PF00514">
    <property type="entry name" value="Arm"/>
    <property type="match status" value="1"/>
</dbReference>
<dbReference type="InterPro" id="IPR016024">
    <property type="entry name" value="ARM-type_fold"/>
</dbReference>
<keyword evidence="3" id="KW-1185">Reference proteome</keyword>
<dbReference type="STRING" id="8010.ENSELUP00000031541"/>
<dbReference type="Gene3D" id="1.25.10.10">
    <property type="entry name" value="Leucine-rich Repeat Variant"/>
    <property type="match status" value="2"/>
</dbReference>
<dbReference type="KEGG" id="els:105031470"/>
<evidence type="ECO:0000256" key="1">
    <source>
        <dbReference type="PROSITE-ProRule" id="PRU00259"/>
    </source>
</evidence>
<dbReference type="SUPFAM" id="SSF48371">
    <property type="entry name" value="ARM repeat"/>
    <property type="match status" value="1"/>
</dbReference>
<dbReference type="GeneTree" id="ENSGT00500000044989"/>
<dbReference type="Bgee" id="ENSELUG00000009101">
    <property type="expression patterns" value="Expressed in mesonephros and 14 other cell types or tissues"/>
</dbReference>
<name>A0A3P8ZSD0_ESOLU</name>
<proteinExistence type="predicted"/>